<organism evidence="2 3">
    <name type="scientific">Verticillium longisporum</name>
    <name type="common">Verticillium dahliae var. longisporum</name>
    <dbReference type="NCBI Taxonomy" id="100787"/>
    <lineage>
        <taxon>Eukaryota</taxon>
        <taxon>Fungi</taxon>
        <taxon>Dikarya</taxon>
        <taxon>Ascomycota</taxon>
        <taxon>Pezizomycotina</taxon>
        <taxon>Sordariomycetes</taxon>
        <taxon>Hypocreomycetidae</taxon>
        <taxon>Glomerellales</taxon>
        <taxon>Plectosphaerellaceae</taxon>
        <taxon>Verticillium</taxon>
    </lineage>
</organism>
<name>A0A0G4MQZ4_VERLO</name>
<evidence type="ECO:0000313" key="3">
    <source>
        <dbReference type="Proteomes" id="UP000044602"/>
    </source>
</evidence>
<dbReference type="GO" id="GO:0006383">
    <property type="term" value="P:transcription by RNA polymerase III"/>
    <property type="evidence" value="ECO:0007669"/>
    <property type="project" value="InterPro"/>
</dbReference>
<evidence type="ECO:0000256" key="1">
    <source>
        <dbReference type="SAM" id="MobiDB-lite"/>
    </source>
</evidence>
<reference evidence="3" key="1">
    <citation type="submission" date="2015-05" db="EMBL/GenBank/DDBJ databases">
        <authorList>
            <person name="Fogelqvist Johan"/>
        </authorList>
    </citation>
    <scope>NUCLEOTIDE SEQUENCE [LARGE SCALE GENOMIC DNA]</scope>
</reference>
<dbReference type="GO" id="GO:0005666">
    <property type="term" value="C:RNA polymerase III complex"/>
    <property type="evidence" value="ECO:0007669"/>
    <property type="project" value="InterPro"/>
</dbReference>
<proteinExistence type="predicted"/>
<gene>
    <name evidence="2" type="ORF">BN1708_020016</name>
</gene>
<evidence type="ECO:0000313" key="2">
    <source>
        <dbReference type="EMBL" id="CRK36515.1"/>
    </source>
</evidence>
<feature type="region of interest" description="Disordered" evidence="1">
    <location>
        <begin position="1"/>
        <end position="20"/>
    </location>
</feature>
<dbReference type="STRING" id="100787.A0A0G4MQZ4"/>
<keyword evidence="3" id="KW-1185">Reference proteome</keyword>
<dbReference type="InterPro" id="IPR007832">
    <property type="entry name" value="RNA_pol_Rpc34"/>
</dbReference>
<evidence type="ECO:0008006" key="4">
    <source>
        <dbReference type="Google" id="ProtNLM"/>
    </source>
</evidence>
<feature type="compositionally biased region" description="Low complexity" evidence="1">
    <location>
        <begin position="1"/>
        <end position="18"/>
    </location>
</feature>
<accession>A0A0G4MQZ4</accession>
<feature type="non-terminal residue" evidence="2">
    <location>
        <position position="97"/>
    </location>
</feature>
<dbReference type="AlphaFoldDB" id="A0A0G4MQZ4"/>
<dbReference type="EMBL" id="CVQH01024135">
    <property type="protein sequence ID" value="CRK36515.1"/>
    <property type="molecule type" value="Genomic_DNA"/>
</dbReference>
<sequence>MAPEATTPSTATPASSATDPTKLEVIKQAIYEACQNNGGEDQLYTQDDLLELDVIPNRDASLLLKALQSLSNEKLLNAVATQSGLAWRWRPKAEAAK</sequence>
<dbReference type="Pfam" id="PF05158">
    <property type="entry name" value="RNA_pol_Rpc34"/>
    <property type="match status" value="1"/>
</dbReference>
<dbReference type="Proteomes" id="UP000044602">
    <property type="component" value="Unassembled WGS sequence"/>
</dbReference>
<protein>
    <recommendedName>
        <fullName evidence="4">Mnd1 HTH domain-containing protein</fullName>
    </recommendedName>
</protein>